<dbReference type="Pfam" id="PF12937">
    <property type="entry name" value="F-box-like"/>
    <property type="match status" value="1"/>
</dbReference>
<dbReference type="Proteomes" id="UP000280104">
    <property type="component" value="Chromosome II"/>
</dbReference>
<feature type="domain" description="F-box" evidence="1">
    <location>
        <begin position="245"/>
        <end position="291"/>
    </location>
</feature>
<dbReference type="PANTHER" id="PTHR44586:SF16">
    <property type="entry name" value="OS03G0802100 PROTEIN"/>
    <property type="match status" value="1"/>
</dbReference>
<dbReference type="PANTHER" id="PTHR44586">
    <property type="entry name" value="F-BOX DOMAIN CONTAINING PROTEIN, EXPRESSED"/>
    <property type="match status" value="1"/>
</dbReference>
<dbReference type="InterPro" id="IPR001810">
    <property type="entry name" value="F-box_dom"/>
</dbReference>
<dbReference type="CDD" id="cd09917">
    <property type="entry name" value="F-box_SF"/>
    <property type="match status" value="1"/>
</dbReference>
<name>A0A7H4LB24_WHEAT</name>
<dbReference type="SUPFAM" id="SSF63825">
    <property type="entry name" value="YWTD domain"/>
    <property type="match status" value="1"/>
</dbReference>
<dbReference type="EMBL" id="LS480641">
    <property type="protein sequence ID" value="SPT15812.1"/>
    <property type="molecule type" value="Genomic_DNA"/>
</dbReference>
<dbReference type="AlphaFoldDB" id="A0A7H4LB24"/>
<dbReference type="PROSITE" id="PS50181">
    <property type="entry name" value="FBOX"/>
    <property type="match status" value="1"/>
</dbReference>
<dbReference type="Pfam" id="PF03478">
    <property type="entry name" value="Beta-prop_KIB1-4"/>
    <property type="match status" value="1"/>
</dbReference>
<gene>
    <name evidence="2" type="ORF">CAMPLR22A2D_LOCUS403</name>
</gene>
<accession>A0A7H4LB24</accession>
<dbReference type="Gene3D" id="1.20.1280.50">
    <property type="match status" value="1"/>
</dbReference>
<organism evidence="2 3">
    <name type="scientific">Triticum aestivum</name>
    <name type="common">Wheat</name>
    <dbReference type="NCBI Taxonomy" id="4565"/>
    <lineage>
        <taxon>Eukaryota</taxon>
        <taxon>Viridiplantae</taxon>
        <taxon>Streptophyta</taxon>
        <taxon>Embryophyta</taxon>
        <taxon>Tracheophyta</taxon>
        <taxon>Spermatophyta</taxon>
        <taxon>Magnoliopsida</taxon>
        <taxon>Liliopsida</taxon>
        <taxon>Poales</taxon>
        <taxon>Poaceae</taxon>
        <taxon>BOP clade</taxon>
        <taxon>Pooideae</taxon>
        <taxon>Triticodae</taxon>
        <taxon>Triticeae</taxon>
        <taxon>Triticinae</taxon>
        <taxon>Triticum</taxon>
    </lineage>
</organism>
<dbReference type="InterPro" id="IPR036047">
    <property type="entry name" value="F-box-like_dom_sf"/>
</dbReference>
<sequence>MYVCMGQGLQAARQLTAPAPLPRRRRRRRRRRCEASFLFPAVQISVFAGHSSDEPAPSCGRRLPQLLPRPINPLWSPAAGTGSPEIQHKSESLPSASPCCSTRSALGIEFSPYPYCSWARICFSYWNLNRLVIYLYKYRQEPAFPLQKFAFNLLNFLSVWPKLKISAERFVSLAEAEDICRDSAPMESCSVARIMSLGKLAIHRTYLCTLIFRNLPKLLGFTPRLPKKFCKAEHVELQLTKKTTLGTLPELPPDILMGIFATLEIPDLVRAGSVCSSWRSTYTSLRSLGQYKLQQTPCLLYTSESAGESVACLYSLAEKRSYKLTLPEPPIRTRCLIGSSHGWLVTVDDRSEMHLVNPITCEQIALPSVITIEQVNPIVDEYGALHKYEFSWHSRARGVYSSPSIFALDKLRHELHYKAFVFPDTSTGSYIVMLIHNPMRQLSFARVGDDKWTWLPPYDDYSDCTYKDGLLHAACTYKGELHTFDLSGPVVTRKTIISTPREYDCEYMYVVQAPWGSLLLIWRIFEDHNVEPEPGASVFWNTTQYRIYEFDAAGSELKEINCLHDHVLFLGHNQSLCLGAEEYPSLRANHAYFTDDNSLWACGLKNNHCDMGVLNLDDNSKEDLLSPQLWSNFPAPMWITPDLRKMNLASGGDRRKQIDGFNEATKIWLACT</sequence>
<protein>
    <recommendedName>
        <fullName evidence="1">F-box domain-containing protein</fullName>
    </recommendedName>
</protein>
<reference evidence="2 3" key="1">
    <citation type="submission" date="2018-05" db="EMBL/GenBank/DDBJ databases">
        <authorList>
            <person name="Thind KAUR A."/>
        </authorList>
    </citation>
    <scope>NUCLEOTIDE SEQUENCE [LARGE SCALE GENOMIC DNA]</scope>
</reference>
<dbReference type="SMART" id="SM00256">
    <property type="entry name" value="FBOX"/>
    <property type="match status" value="1"/>
</dbReference>
<dbReference type="SUPFAM" id="SSF81383">
    <property type="entry name" value="F-box domain"/>
    <property type="match status" value="1"/>
</dbReference>
<dbReference type="InterPro" id="IPR005174">
    <property type="entry name" value="KIB1-4_b-propeller"/>
</dbReference>
<evidence type="ECO:0000313" key="2">
    <source>
        <dbReference type="EMBL" id="SPT15812.1"/>
    </source>
</evidence>
<proteinExistence type="predicted"/>
<evidence type="ECO:0000313" key="3">
    <source>
        <dbReference type="Proteomes" id="UP000280104"/>
    </source>
</evidence>
<evidence type="ECO:0000259" key="1">
    <source>
        <dbReference type="PROSITE" id="PS50181"/>
    </source>
</evidence>
<dbReference type="Gramene" id="TraesJAG2D03G01097190.1">
    <property type="protein sequence ID" value="TraesJAG2D03G01097190.1"/>
    <property type="gene ID" value="TraesJAG2D03G01097190"/>
</dbReference>